<gene>
    <name evidence="6" type="ORF">H7B90_17275</name>
</gene>
<keyword evidence="7" id="KW-1185">Reference proteome</keyword>
<proteinExistence type="inferred from homology"/>
<organism evidence="6 7">
    <name type="scientific">Cohnella xylanilytica</name>
    <dbReference type="NCBI Taxonomy" id="557555"/>
    <lineage>
        <taxon>Bacteria</taxon>
        <taxon>Bacillati</taxon>
        <taxon>Bacillota</taxon>
        <taxon>Bacilli</taxon>
        <taxon>Bacillales</taxon>
        <taxon>Paenibacillaceae</taxon>
        <taxon>Cohnella</taxon>
    </lineage>
</organism>
<evidence type="ECO:0000313" key="6">
    <source>
        <dbReference type="EMBL" id="MBB6693158.1"/>
    </source>
</evidence>
<dbReference type="PROSITE" id="PS51257">
    <property type="entry name" value="PROKAR_LIPOPROTEIN"/>
    <property type="match status" value="1"/>
</dbReference>
<feature type="signal peptide" evidence="5">
    <location>
        <begin position="1"/>
        <end position="20"/>
    </location>
</feature>
<dbReference type="GO" id="GO:0042956">
    <property type="term" value="P:maltodextrin transmembrane transport"/>
    <property type="evidence" value="ECO:0007669"/>
    <property type="project" value="TreeGrafter"/>
</dbReference>
<comment type="similarity">
    <text evidence="1">Belongs to the bacterial solute-binding protein 1 family.</text>
</comment>
<dbReference type="SUPFAM" id="SSF53850">
    <property type="entry name" value="Periplasmic binding protein-like II"/>
    <property type="match status" value="1"/>
</dbReference>
<dbReference type="Proteomes" id="UP000553776">
    <property type="component" value="Unassembled WGS sequence"/>
</dbReference>
<evidence type="ECO:0000256" key="3">
    <source>
        <dbReference type="ARBA" id="ARBA00022729"/>
    </source>
</evidence>
<dbReference type="GO" id="GO:0015768">
    <property type="term" value="P:maltose transport"/>
    <property type="evidence" value="ECO:0007669"/>
    <property type="project" value="TreeGrafter"/>
</dbReference>
<dbReference type="Pfam" id="PF01547">
    <property type="entry name" value="SBP_bac_1"/>
    <property type="match status" value="1"/>
</dbReference>
<dbReference type="PANTHER" id="PTHR30061">
    <property type="entry name" value="MALTOSE-BINDING PERIPLASMIC PROTEIN"/>
    <property type="match status" value="1"/>
</dbReference>
<keyword evidence="2" id="KW-0813">Transport</keyword>
<keyword evidence="3 5" id="KW-0732">Signal</keyword>
<dbReference type="InterPro" id="IPR006059">
    <property type="entry name" value="SBP"/>
</dbReference>
<dbReference type="GO" id="GO:1901982">
    <property type="term" value="F:maltose binding"/>
    <property type="evidence" value="ECO:0007669"/>
    <property type="project" value="TreeGrafter"/>
</dbReference>
<evidence type="ECO:0000313" key="7">
    <source>
        <dbReference type="Proteomes" id="UP000553776"/>
    </source>
</evidence>
<protein>
    <submittedName>
        <fullName evidence="6">ABC transporter substrate-binding protein</fullName>
    </submittedName>
</protein>
<dbReference type="PANTHER" id="PTHR30061:SF50">
    <property type="entry name" value="MALTOSE_MALTODEXTRIN-BINDING PERIPLASMIC PROTEIN"/>
    <property type="match status" value="1"/>
</dbReference>
<dbReference type="EMBL" id="JACJVR010000068">
    <property type="protein sequence ID" value="MBB6693158.1"/>
    <property type="molecule type" value="Genomic_DNA"/>
</dbReference>
<dbReference type="GO" id="GO:0055052">
    <property type="term" value="C:ATP-binding cassette (ABC) transporter complex, substrate-binding subunit-containing"/>
    <property type="evidence" value="ECO:0007669"/>
    <property type="project" value="TreeGrafter"/>
</dbReference>
<evidence type="ECO:0000256" key="1">
    <source>
        <dbReference type="ARBA" id="ARBA00008520"/>
    </source>
</evidence>
<evidence type="ECO:0000256" key="4">
    <source>
        <dbReference type="SAM" id="MobiDB-lite"/>
    </source>
</evidence>
<sequence length="446" mass="47578">MQKKWTGWAALMLTTAMVLSACGGSSGNNSGNASSSPSGSSSPSSSEGASASPSAPAENVELTLAGWTSSPEEQSLLQQVLDEFQAKNPTIKVKYEVIADQYMDVIKTRLIGGEAPDVFYLDAFEAPGLIEKGVLEPLDGYVSDDFDLADFETPMVEAFKGKDGKTYGFPKDTSTLALFYNKKMFADAGIANPPATWEELQAAAEKLTKKDGSKVSVYGLGQAPELARQMFMIQAFGGKLTDDQGMAAFATPEGLKGLQLVIDQHLKAKTAGQPSDVGAGWGGEMFGQQKAAMVIEGNWAIPYLQTNFKDLDFGTAEVPTVNGKKGTMAYTVGYVMNKESKKKDAAWKLISYLTGKEGMKTWTSKGFALPTRKSVAAELGYDKDPLRGALVAGGSYSTTWQAGATLPTIMNNFNNQFVAAYTGQSTLEEAMKLAQETANSEIKAGQ</sequence>
<evidence type="ECO:0000256" key="2">
    <source>
        <dbReference type="ARBA" id="ARBA00022448"/>
    </source>
</evidence>
<dbReference type="Gene3D" id="3.40.190.10">
    <property type="entry name" value="Periplasmic binding protein-like II"/>
    <property type="match status" value="1"/>
</dbReference>
<dbReference type="CDD" id="cd14748">
    <property type="entry name" value="PBP2_UgpB"/>
    <property type="match status" value="1"/>
</dbReference>
<dbReference type="RefSeq" id="WP_185137144.1">
    <property type="nucleotide sequence ID" value="NZ_JACJVR010000068.1"/>
</dbReference>
<feature type="region of interest" description="Disordered" evidence="4">
    <location>
        <begin position="24"/>
        <end position="58"/>
    </location>
</feature>
<dbReference type="AlphaFoldDB" id="A0A841U1U9"/>
<comment type="caution">
    <text evidence="6">The sequence shown here is derived from an EMBL/GenBank/DDBJ whole genome shotgun (WGS) entry which is preliminary data.</text>
</comment>
<feature type="chain" id="PRO_5039672561" evidence="5">
    <location>
        <begin position="21"/>
        <end position="446"/>
    </location>
</feature>
<evidence type="ECO:0000256" key="5">
    <source>
        <dbReference type="SAM" id="SignalP"/>
    </source>
</evidence>
<name>A0A841U1U9_9BACL</name>
<accession>A0A841U1U9</accession>
<reference evidence="6 7" key="1">
    <citation type="submission" date="2020-08" db="EMBL/GenBank/DDBJ databases">
        <title>Cohnella phylogeny.</title>
        <authorList>
            <person name="Dunlap C."/>
        </authorList>
    </citation>
    <scope>NUCLEOTIDE SEQUENCE [LARGE SCALE GENOMIC DNA]</scope>
    <source>
        <strain evidence="6 7">DSM 25239</strain>
    </source>
</reference>